<dbReference type="AlphaFoldDB" id="A0A1M6B7A8"/>
<keyword evidence="2" id="KW-1185">Reference proteome</keyword>
<evidence type="ECO:0000313" key="1">
    <source>
        <dbReference type="EMBL" id="SHI44606.1"/>
    </source>
</evidence>
<dbReference type="OrthoDB" id="1333250at2"/>
<sequence length="239" mass="27281">MERLITILNALEYGIVATENYSFDQIANAFKQGRVKLPLLRRMGGGGNCASIALIKSAIGSLGFSGIFQSVIIDTNKKRFLIDLIDDEERTYSLSFRNYKYAKRKSSFELNRNDETSLDIFEFSNFCYAVLAEIKRTNYRRDRRYKRAITDLNKGEATKYIYGNLGVDKQKIGDVSIENLGSYKHIVVWNSKHAVYASEGMYDEFFNGHNDTEPLEKLKEIHGNGTDKHNPKGAYVVIQ</sequence>
<dbReference type="EMBL" id="FQYP01000001">
    <property type="protein sequence ID" value="SHI44606.1"/>
    <property type="molecule type" value="Genomic_DNA"/>
</dbReference>
<proteinExistence type="predicted"/>
<gene>
    <name evidence="1" type="ORF">SAMN04488508_101666</name>
</gene>
<reference evidence="2" key="1">
    <citation type="submission" date="2016-11" db="EMBL/GenBank/DDBJ databases">
        <authorList>
            <person name="Varghese N."/>
            <person name="Submissions S."/>
        </authorList>
    </citation>
    <scope>NUCLEOTIDE SEQUENCE [LARGE SCALE GENOMIC DNA]</scope>
    <source>
        <strain evidence="2">DSM 22623</strain>
    </source>
</reference>
<accession>A0A1M6B7A8</accession>
<organism evidence="1 2">
    <name type="scientific">Aquimarina spongiae</name>
    <dbReference type="NCBI Taxonomy" id="570521"/>
    <lineage>
        <taxon>Bacteria</taxon>
        <taxon>Pseudomonadati</taxon>
        <taxon>Bacteroidota</taxon>
        <taxon>Flavobacteriia</taxon>
        <taxon>Flavobacteriales</taxon>
        <taxon>Flavobacteriaceae</taxon>
        <taxon>Aquimarina</taxon>
    </lineage>
</organism>
<dbReference type="STRING" id="570521.SAMN04488508_101666"/>
<dbReference type="RefSeq" id="WP_073313853.1">
    <property type="nucleotide sequence ID" value="NZ_FQYP01000001.1"/>
</dbReference>
<dbReference type="Proteomes" id="UP000184432">
    <property type="component" value="Unassembled WGS sequence"/>
</dbReference>
<evidence type="ECO:0000313" key="2">
    <source>
        <dbReference type="Proteomes" id="UP000184432"/>
    </source>
</evidence>
<protein>
    <submittedName>
        <fullName evidence="1">Uncharacterized protein</fullName>
    </submittedName>
</protein>
<name>A0A1M6B7A8_9FLAO</name>